<evidence type="ECO:0000313" key="21">
    <source>
        <dbReference type="Proteomes" id="UP000320857"/>
    </source>
</evidence>
<reference evidence="20 21" key="1">
    <citation type="submission" date="2019-10" db="EMBL/GenBank/DDBJ databases">
        <title>Streptomyces sp. nov., a novel actinobacterium isolated from alkaline environment.</title>
        <authorList>
            <person name="Golinska P."/>
        </authorList>
    </citation>
    <scope>NUCLEOTIDE SEQUENCE [LARGE SCALE GENOMIC DNA]</scope>
    <source>
        <strain evidence="20 21">OF1</strain>
    </source>
</reference>
<dbReference type="Gene3D" id="3.40.710.10">
    <property type="entry name" value="DD-peptidase/beta-lactamase superfamily"/>
    <property type="match status" value="1"/>
</dbReference>
<feature type="transmembrane region" description="Helical" evidence="15">
    <location>
        <begin position="34"/>
        <end position="56"/>
    </location>
</feature>
<dbReference type="InterPro" id="IPR001264">
    <property type="entry name" value="Glyco_trans_51"/>
</dbReference>
<evidence type="ECO:0000313" key="19">
    <source>
        <dbReference type="EMBL" id="MBB1261013.1"/>
    </source>
</evidence>
<keyword evidence="21" id="KW-1185">Reference proteome</keyword>
<reference evidence="18" key="3">
    <citation type="journal article" name="Syst. Appl. Microbiol.">
        <title>Streptomyces alkaliterrae sp. nov., isolated from an alkaline soil, and emended descriptions of Streptomyces alkaliphilus, Streptomyces calidiresistens and Streptomyces durbertensis.</title>
        <authorList>
            <person name="Swiecimska M."/>
            <person name="Golinska P."/>
            <person name="Nouioui I."/>
            <person name="Wypij M."/>
            <person name="Rai M."/>
            <person name="Sangal V."/>
            <person name="Goodfellow M."/>
        </authorList>
    </citation>
    <scope>NUCLEOTIDE SEQUENCE</scope>
    <source>
        <strain evidence="18">OF3</strain>
        <strain evidence="19">OF8</strain>
    </source>
</reference>
<evidence type="ECO:0000256" key="1">
    <source>
        <dbReference type="ARBA" id="ARBA00007090"/>
    </source>
</evidence>
<gene>
    <name evidence="20" type="ORF">FNX44_013055</name>
    <name evidence="18" type="ORF">H3146_13785</name>
    <name evidence="19" type="ORF">H3147_19610</name>
</gene>
<dbReference type="GO" id="GO:0008658">
    <property type="term" value="F:penicillin binding"/>
    <property type="evidence" value="ECO:0007669"/>
    <property type="project" value="InterPro"/>
</dbReference>
<evidence type="ECO:0000256" key="13">
    <source>
        <dbReference type="ARBA" id="ARBA00049902"/>
    </source>
</evidence>
<dbReference type="AlphaFoldDB" id="A0A5P0YR29"/>
<dbReference type="GO" id="GO:0009252">
    <property type="term" value="P:peptidoglycan biosynthetic process"/>
    <property type="evidence" value="ECO:0007669"/>
    <property type="project" value="UniProtKB-KW"/>
</dbReference>
<comment type="caution">
    <text evidence="20">The sequence shown here is derived from an EMBL/GenBank/DDBJ whole genome shotgun (WGS) entry which is preliminary data.</text>
</comment>
<evidence type="ECO:0000256" key="5">
    <source>
        <dbReference type="ARBA" id="ARBA00022676"/>
    </source>
</evidence>
<keyword evidence="8" id="KW-0133">Cell shape</keyword>
<dbReference type="GO" id="GO:0008955">
    <property type="term" value="F:peptidoglycan glycosyltransferase activity"/>
    <property type="evidence" value="ECO:0007669"/>
    <property type="project" value="UniProtKB-EC"/>
</dbReference>
<keyword evidence="15" id="KW-0812">Transmembrane</keyword>
<comment type="similarity">
    <text evidence="1">In the C-terminal section; belongs to the transpeptidase family.</text>
</comment>
<evidence type="ECO:0000256" key="6">
    <source>
        <dbReference type="ARBA" id="ARBA00022679"/>
    </source>
</evidence>
<feature type="domain" description="Glycosyl transferase family 51" evidence="17">
    <location>
        <begin position="80"/>
        <end position="254"/>
    </location>
</feature>
<dbReference type="InterPro" id="IPR036950">
    <property type="entry name" value="PBP_transglycosylase"/>
</dbReference>
<evidence type="ECO:0000256" key="10">
    <source>
        <dbReference type="ARBA" id="ARBA00023268"/>
    </source>
</evidence>
<dbReference type="GO" id="GO:0008360">
    <property type="term" value="P:regulation of cell shape"/>
    <property type="evidence" value="ECO:0007669"/>
    <property type="project" value="UniProtKB-KW"/>
</dbReference>
<evidence type="ECO:0000256" key="11">
    <source>
        <dbReference type="ARBA" id="ARBA00023316"/>
    </source>
</evidence>
<accession>A0A5P0YR29</accession>
<dbReference type="SUPFAM" id="SSF53955">
    <property type="entry name" value="Lysozyme-like"/>
    <property type="match status" value="1"/>
</dbReference>
<keyword evidence="15" id="KW-1133">Transmembrane helix</keyword>
<evidence type="ECO:0000313" key="20">
    <source>
        <dbReference type="EMBL" id="MQS02781.1"/>
    </source>
</evidence>
<organism evidence="20 21">
    <name type="scientific">Streptomyces alkaliterrae</name>
    <dbReference type="NCBI Taxonomy" id="2213162"/>
    <lineage>
        <taxon>Bacteria</taxon>
        <taxon>Bacillati</taxon>
        <taxon>Actinomycetota</taxon>
        <taxon>Actinomycetes</taxon>
        <taxon>Kitasatosporales</taxon>
        <taxon>Streptomycetaceae</taxon>
        <taxon>Streptomyces</taxon>
    </lineage>
</organism>
<dbReference type="PANTHER" id="PTHR32282">
    <property type="entry name" value="BINDING PROTEIN TRANSPEPTIDASE, PUTATIVE-RELATED"/>
    <property type="match status" value="1"/>
</dbReference>
<dbReference type="Proteomes" id="UP000517765">
    <property type="component" value="Unassembled WGS sequence"/>
</dbReference>
<feature type="compositionally biased region" description="Polar residues" evidence="14">
    <location>
        <begin position="1"/>
        <end position="11"/>
    </location>
</feature>
<dbReference type="Pfam" id="PF00912">
    <property type="entry name" value="Transgly"/>
    <property type="match status" value="1"/>
</dbReference>
<comment type="catalytic activity">
    <reaction evidence="13">
        <text>[GlcNAc-(1-&gt;4)-Mur2Ac(oyl-L-Ala-gamma-D-Glu-L-Lys-D-Ala-D-Ala)](n)-di-trans,octa-cis-undecaprenyl diphosphate + beta-D-GlcNAc-(1-&gt;4)-Mur2Ac(oyl-L-Ala-gamma-D-Glu-L-Lys-D-Ala-D-Ala)-di-trans,octa-cis-undecaprenyl diphosphate = [GlcNAc-(1-&gt;4)-Mur2Ac(oyl-L-Ala-gamma-D-Glu-L-Lys-D-Ala-D-Ala)](n+1)-di-trans,octa-cis-undecaprenyl diphosphate + di-trans,octa-cis-undecaprenyl diphosphate + H(+)</text>
        <dbReference type="Rhea" id="RHEA:23708"/>
        <dbReference type="Rhea" id="RHEA-COMP:9602"/>
        <dbReference type="Rhea" id="RHEA-COMP:9603"/>
        <dbReference type="ChEBI" id="CHEBI:15378"/>
        <dbReference type="ChEBI" id="CHEBI:58405"/>
        <dbReference type="ChEBI" id="CHEBI:60033"/>
        <dbReference type="ChEBI" id="CHEBI:78435"/>
        <dbReference type="EC" id="2.4.99.28"/>
    </reaction>
</comment>
<protein>
    <submittedName>
        <fullName evidence="20">Penicillin-binding protein</fullName>
    </submittedName>
</protein>
<dbReference type="PANTHER" id="PTHR32282:SF34">
    <property type="entry name" value="PENICILLIN-BINDING PROTEIN 1A"/>
    <property type="match status" value="1"/>
</dbReference>
<sequence length="777" mass="82516">MSDDPNSTAQGSAPADARPRRTGLRRLLPTWRMVLGGVLLVLLLGTGTMVTGYLLVDIPDEPNKAAAAQSNVYLYSDGSVIAKDGEVNRENVTLGQIPKTVQHAVLAAEDRDFYTKPAVDPKAMARAAWNMLRGEGKQSGSTITQQYVKNYYLTQDRTMTRKAKEFFIAIKLDREVSKDDILVGYLNTSYYGRNAYGIQAAAQAYYGKNSDDLTTEEGAYLAALVNSPSAFDVSAVPENRGKAVARWNYVLDGMVKEGWLPAGERAGMKFPEPKEASAPTGHSGQRGYLVKAVKDHIVRNDILDEERLRTGGYRITTTIDRKRQQAFVKSVEEQLLSKVDDSREVDKYVRAGGTSIDPETGEVVAMYGGLDYVKQFVNNATRRDYQAASTFKPFVYAAAMENGSSTRGGQRIGPYTTYDGTSRRPVVGRDGQQTSWAPQNEGNVSYGPISVTEGMDKSVNSVFAQMGVDVGPEKVKETIIKLGIPADTPELAEAQASVSLGTATPSTLDVAHAYTSLANHGEERPYTLVSKIARGGEEIQLPERETTRAISRAAADSTTAVLRSVVDNGSGVNAKAAGRPAAGKTGTAEGNTAAWFAGYTPDLVTVVAVMGQDSQTGEQKSLHGALGEPRISGGGYPARIWAQYTGAALAGKPYKDFDLEAENVQPPPQETPEAPQEPDDEPETPEDEEEQDENADGGADDGGDEKGNADGGQDQNTPGTGQPGTGEGDDQPGTPGGTPGGSPGTDPGTGDGGAETPEAPAGTGPGDSFFAPFRPTG</sequence>
<keyword evidence="5" id="KW-0328">Glycosyltransferase</keyword>
<feature type="region of interest" description="Disordered" evidence="14">
    <location>
        <begin position="1"/>
        <end position="21"/>
    </location>
</feature>
<evidence type="ECO:0000256" key="4">
    <source>
        <dbReference type="ARBA" id="ARBA00022670"/>
    </source>
</evidence>
<evidence type="ECO:0000259" key="17">
    <source>
        <dbReference type="Pfam" id="PF00912"/>
    </source>
</evidence>
<dbReference type="EMBL" id="JABJXA010000135">
    <property type="protein sequence ID" value="MBB1261013.1"/>
    <property type="molecule type" value="Genomic_DNA"/>
</dbReference>
<evidence type="ECO:0000256" key="3">
    <source>
        <dbReference type="ARBA" id="ARBA00022645"/>
    </source>
</evidence>
<evidence type="ECO:0000313" key="22">
    <source>
        <dbReference type="Proteomes" id="UP000517765"/>
    </source>
</evidence>
<dbReference type="RefSeq" id="WP_143648232.1">
    <property type="nucleotide sequence ID" value="NZ_JABJWZ010000110.1"/>
</dbReference>
<evidence type="ECO:0000256" key="8">
    <source>
        <dbReference type="ARBA" id="ARBA00022960"/>
    </source>
</evidence>
<keyword evidence="9" id="KW-0573">Peptidoglycan synthesis</keyword>
<dbReference type="Proteomes" id="UP000320857">
    <property type="component" value="Unassembled WGS sequence"/>
</dbReference>
<dbReference type="Pfam" id="PF00905">
    <property type="entry name" value="Transpeptidase"/>
    <property type="match status" value="1"/>
</dbReference>
<comment type="catalytic activity">
    <reaction evidence="12">
        <text>Preferential cleavage: (Ac)2-L-Lys-D-Ala-|-D-Ala. Also transpeptidation of peptidyl-alanyl moieties that are N-acyl substituents of D-alanine.</text>
        <dbReference type="EC" id="3.4.16.4"/>
    </reaction>
</comment>
<evidence type="ECO:0000313" key="18">
    <source>
        <dbReference type="EMBL" id="MBB1254426.1"/>
    </source>
</evidence>
<keyword evidence="11" id="KW-0961">Cell wall biogenesis/degradation</keyword>
<evidence type="ECO:0000256" key="7">
    <source>
        <dbReference type="ARBA" id="ARBA00022801"/>
    </source>
</evidence>
<dbReference type="OrthoDB" id="8865355at2"/>
<dbReference type="Gene3D" id="1.10.3810.10">
    <property type="entry name" value="Biosynthetic peptidoglycan transglycosylase-like"/>
    <property type="match status" value="1"/>
</dbReference>
<dbReference type="GO" id="GO:0009002">
    <property type="term" value="F:serine-type D-Ala-D-Ala carboxypeptidase activity"/>
    <property type="evidence" value="ECO:0007669"/>
    <property type="project" value="UniProtKB-EC"/>
</dbReference>
<dbReference type="InterPro" id="IPR023346">
    <property type="entry name" value="Lysozyme-like_dom_sf"/>
</dbReference>
<keyword evidence="7" id="KW-0378">Hydrolase</keyword>
<dbReference type="Proteomes" id="UP000525686">
    <property type="component" value="Unassembled WGS sequence"/>
</dbReference>
<feature type="region of interest" description="Disordered" evidence="14">
    <location>
        <begin position="662"/>
        <end position="777"/>
    </location>
</feature>
<keyword evidence="3" id="KW-0121">Carboxypeptidase</keyword>
<dbReference type="EMBL" id="JABJWZ010000110">
    <property type="protein sequence ID" value="MBB1254426.1"/>
    <property type="molecule type" value="Genomic_DNA"/>
</dbReference>
<dbReference type="FunFam" id="1.10.3810.10:FF:000001">
    <property type="entry name" value="Penicillin-binding protein 1A"/>
    <property type="match status" value="1"/>
</dbReference>
<evidence type="ECO:0000313" key="23">
    <source>
        <dbReference type="Proteomes" id="UP000525686"/>
    </source>
</evidence>
<feature type="domain" description="Penicillin-binding protein transpeptidase" evidence="16">
    <location>
        <begin position="356"/>
        <end position="619"/>
    </location>
</feature>
<evidence type="ECO:0000256" key="2">
    <source>
        <dbReference type="ARBA" id="ARBA00007739"/>
    </source>
</evidence>
<name>A0A5P0YR29_9ACTN</name>
<keyword evidence="6" id="KW-0808">Transferase</keyword>
<feature type="compositionally biased region" description="Acidic residues" evidence="14">
    <location>
        <begin position="676"/>
        <end position="703"/>
    </location>
</feature>
<comment type="similarity">
    <text evidence="2">In the N-terminal section; belongs to the glycosyltransferase 51 family.</text>
</comment>
<evidence type="ECO:0000256" key="12">
    <source>
        <dbReference type="ARBA" id="ARBA00034000"/>
    </source>
</evidence>
<dbReference type="GO" id="GO:0006508">
    <property type="term" value="P:proteolysis"/>
    <property type="evidence" value="ECO:0007669"/>
    <property type="project" value="UniProtKB-KW"/>
</dbReference>
<dbReference type="SUPFAM" id="SSF56601">
    <property type="entry name" value="beta-lactamase/transpeptidase-like"/>
    <property type="match status" value="1"/>
</dbReference>
<keyword evidence="15" id="KW-0472">Membrane</keyword>
<evidence type="ECO:0000256" key="9">
    <source>
        <dbReference type="ARBA" id="ARBA00022984"/>
    </source>
</evidence>
<dbReference type="InterPro" id="IPR001460">
    <property type="entry name" value="PCN-bd_Tpept"/>
</dbReference>
<reference evidence="22 23" key="2">
    <citation type="submission" date="2020-05" db="EMBL/GenBank/DDBJ databases">
        <title>Classification of alakaliphilic streptomycetes isolated from an alkaline soil next to Lonar Crater, India and a proposal for the recognition of Streptomyces alkaliterrae sp. nov.</title>
        <authorList>
            <person name="Golinska P."/>
        </authorList>
    </citation>
    <scope>NUCLEOTIDE SEQUENCE [LARGE SCALE GENOMIC DNA]</scope>
    <source>
        <strain evidence="23">OF3</strain>
        <strain evidence="22">OF8</strain>
    </source>
</reference>
<keyword evidence="4" id="KW-0645">Protease</keyword>
<dbReference type="GO" id="GO:0071555">
    <property type="term" value="P:cell wall organization"/>
    <property type="evidence" value="ECO:0007669"/>
    <property type="project" value="UniProtKB-KW"/>
</dbReference>
<feature type="compositionally biased region" description="Low complexity" evidence="14">
    <location>
        <begin position="711"/>
        <end position="720"/>
    </location>
</feature>
<dbReference type="InterPro" id="IPR012338">
    <property type="entry name" value="Beta-lactam/transpept-like"/>
</dbReference>
<feature type="compositionally biased region" description="Gly residues" evidence="14">
    <location>
        <begin position="734"/>
        <end position="753"/>
    </location>
</feature>
<proteinExistence type="inferred from homology"/>
<dbReference type="GO" id="GO:0030288">
    <property type="term" value="C:outer membrane-bounded periplasmic space"/>
    <property type="evidence" value="ECO:0007669"/>
    <property type="project" value="TreeGrafter"/>
</dbReference>
<dbReference type="EMBL" id="VJYK02000114">
    <property type="protein sequence ID" value="MQS02781.1"/>
    <property type="molecule type" value="Genomic_DNA"/>
</dbReference>
<keyword evidence="10" id="KW-0511">Multifunctional enzyme</keyword>
<evidence type="ECO:0000256" key="15">
    <source>
        <dbReference type="SAM" id="Phobius"/>
    </source>
</evidence>
<dbReference type="InterPro" id="IPR050396">
    <property type="entry name" value="Glycosyltr_51/Transpeptidase"/>
</dbReference>
<evidence type="ECO:0000259" key="16">
    <source>
        <dbReference type="Pfam" id="PF00905"/>
    </source>
</evidence>
<feature type="region of interest" description="Disordered" evidence="14">
    <location>
        <begin position="405"/>
        <end position="425"/>
    </location>
</feature>
<evidence type="ECO:0000256" key="14">
    <source>
        <dbReference type="SAM" id="MobiDB-lite"/>
    </source>
</evidence>